<keyword evidence="2" id="KW-1185">Reference proteome</keyword>
<feature type="non-terminal residue" evidence="1">
    <location>
        <position position="1"/>
    </location>
</feature>
<accession>A0AAV4V846</accession>
<dbReference type="Proteomes" id="UP001054945">
    <property type="component" value="Unassembled WGS sequence"/>
</dbReference>
<name>A0AAV4V846_CAEEX</name>
<comment type="caution">
    <text evidence="1">The sequence shown here is derived from an EMBL/GenBank/DDBJ whole genome shotgun (WGS) entry which is preliminary data.</text>
</comment>
<sequence length="30" mass="3498">GSKALVWIILDQVRETLLLTNWQMGELQLE</sequence>
<evidence type="ECO:0000313" key="1">
    <source>
        <dbReference type="EMBL" id="GIY66091.1"/>
    </source>
</evidence>
<reference evidence="1 2" key="1">
    <citation type="submission" date="2021-06" db="EMBL/GenBank/DDBJ databases">
        <title>Caerostris extrusa draft genome.</title>
        <authorList>
            <person name="Kono N."/>
            <person name="Arakawa K."/>
        </authorList>
    </citation>
    <scope>NUCLEOTIDE SEQUENCE [LARGE SCALE GENOMIC DNA]</scope>
</reference>
<dbReference type="AlphaFoldDB" id="A0AAV4V846"/>
<organism evidence="1 2">
    <name type="scientific">Caerostris extrusa</name>
    <name type="common">Bark spider</name>
    <name type="synonym">Caerostris bankana</name>
    <dbReference type="NCBI Taxonomy" id="172846"/>
    <lineage>
        <taxon>Eukaryota</taxon>
        <taxon>Metazoa</taxon>
        <taxon>Ecdysozoa</taxon>
        <taxon>Arthropoda</taxon>
        <taxon>Chelicerata</taxon>
        <taxon>Arachnida</taxon>
        <taxon>Araneae</taxon>
        <taxon>Araneomorphae</taxon>
        <taxon>Entelegynae</taxon>
        <taxon>Araneoidea</taxon>
        <taxon>Araneidae</taxon>
        <taxon>Caerostris</taxon>
    </lineage>
</organism>
<evidence type="ECO:0000313" key="2">
    <source>
        <dbReference type="Proteomes" id="UP001054945"/>
    </source>
</evidence>
<dbReference type="EMBL" id="BPLR01014074">
    <property type="protein sequence ID" value="GIY66091.1"/>
    <property type="molecule type" value="Genomic_DNA"/>
</dbReference>
<gene>
    <name evidence="1" type="ORF">CEXT_161461</name>
</gene>
<protein>
    <submittedName>
        <fullName evidence="1">Uncharacterized protein</fullName>
    </submittedName>
</protein>
<proteinExistence type="predicted"/>